<dbReference type="GO" id="GO:0007165">
    <property type="term" value="P:signal transduction"/>
    <property type="evidence" value="ECO:0007669"/>
    <property type="project" value="InterPro"/>
</dbReference>
<keyword evidence="5" id="KW-1185">Reference proteome</keyword>
<dbReference type="InterPro" id="IPR008936">
    <property type="entry name" value="Rho_GTPase_activation_prot"/>
</dbReference>
<proteinExistence type="predicted"/>
<gene>
    <name evidence="4" type="ORF">DILT_LOCUS1514</name>
</gene>
<organism evidence="4 5">
    <name type="scientific">Dibothriocephalus latus</name>
    <name type="common">Fish tapeworm</name>
    <name type="synonym">Diphyllobothrium latum</name>
    <dbReference type="NCBI Taxonomy" id="60516"/>
    <lineage>
        <taxon>Eukaryota</taxon>
        <taxon>Metazoa</taxon>
        <taxon>Spiralia</taxon>
        <taxon>Lophotrochozoa</taxon>
        <taxon>Platyhelminthes</taxon>
        <taxon>Cestoda</taxon>
        <taxon>Eucestoda</taxon>
        <taxon>Diphyllobothriidea</taxon>
        <taxon>Diphyllobothriidae</taxon>
        <taxon>Dibothriocephalus</taxon>
    </lineage>
</organism>
<evidence type="ECO:0000256" key="1">
    <source>
        <dbReference type="ARBA" id="ARBA00022468"/>
    </source>
</evidence>
<accession>A0A3P6Q287</accession>
<sequence length="77" mass="8029">MMPSENLAIVFTPSLMSSSFTDPTSCLEGAKFEQAVVERMISNYAWLFADGPTTTSTGASSSASSSPPSSTVTTGIR</sequence>
<evidence type="ECO:0000313" key="5">
    <source>
        <dbReference type="Proteomes" id="UP000281553"/>
    </source>
</evidence>
<dbReference type="Gene3D" id="1.10.555.10">
    <property type="entry name" value="Rho GTPase activation protein"/>
    <property type="match status" value="1"/>
</dbReference>
<keyword evidence="1" id="KW-0343">GTPase activation</keyword>
<dbReference type="SUPFAM" id="SSF48350">
    <property type="entry name" value="GTPase activation domain, GAP"/>
    <property type="match status" value="1"/>
</dbReference>
<dbReference type="AlphaFoldDB" id="A0A3P6Q287"/>
<reference evidence="4 5" key="1">
    <citation type="submission" date="2018-11" db="EMBL/GenBank/DDBJ databases">
        <authorList>
            <consortium name="Pathogen Informatics"/>
        </authorList>
    </citation>
    <scope>NUCLEOTIDE SEQUENCE [LARGE SCALE GENOMIC DNA]</scope>
</reference>
<dbReference type="PROSITE" id="PS50238">
    <property type="entry name" value="RHOGAP"/>
    <property type="match status" value="1"/>
</dbReference>
<feature type="domain" description="Rho-GAP" evidence="3">
    <location>
        <begin position="1"/>
        <end position="48"/>
    </location>
</feature>
<dbReference type="PANTHER" id="PTHR15228:SF24">
    <property type="entry name" value="RHO-GAP DOMAIN-CONTAINING PROTEIN"/>
    <property type="match status" value="1"/>
</dbReference>
<dbReference type="GO" id="GO:0005096">
    <property type="term" value="F:GTPase activator activity"/>
    <property type="evidence" value="ECO:0007669"/>
    <property type="project" value="UniProtKB-KW"/>
</dbReference>
<feature type="region of interest" description="Disordered" evidence="2">
    <location>
        <begin position="53"/>
        <end position="77"/>
    </location>
</feature>
<evidence type="ECO:0000313" key="4">
    <source>
        <dbReference type="EMBL" id="VDK45746.1"/>
    </source>
</evidence>
<dbReference type="GO" id="GO:0051056">
    <property type="term" value="P:regulation of small GTPase mediated signal transduction"/>
    <property type="evidence" value="ECO:0007669"/>
    <property type="project" value="UniProtKB-ARBA"/>
</dbReference>
<evidence type="ECO:0000259" key="3">
    <source>
        <dbReference type="PROSITE" id="PS50238"/>
    </source>
</evidence>
<protein>
    <recommendedName>
        <fullName evidence="3">Rho-GAP domain-containing protein</fullName>
    </recommendedName>
</protein>
<dbReference type="OrthoDB" id="3196451at2759"/>
<dbReference type="EMBL" id="UYRU01010561">
    <property type="protein sequence ID" value="VDK45746.1"/>
    <property type="molecule type" value="Genomic_DNA"/>
</dbReference>
<name>A0A3P6Q287_DIBLA</name>
<feature type="non-terminal residue" evidence="4">
    <location>
        <position position="77"/>
    </location>
</feature>
<dbReference type="InterPro" id="IPR051025">
    <property type="entry name" value="RhoGAP"/>
</dbReference>
<dbReference type="Proteomes" id="UP000281553">
    <property type="component" value="Unassembled WGS sequence"/>
</dbReference>
<evidence type="ECO:0000256" key="2">
    <source>
        <dbReference type="SAM" id="MobiDB-lite"/>
    </source>
</evidence>
<dbReference type="PANTHER" id="PTHR15228">
    <property type="entry name" value="SPERMATHECAL PHYSIOLOGY VARIANT"/>
    <property type="match status" value="1"/>
</dbReference>
<dbReference type="InterPro" id="IPR000198">
    <property type="entry name" value="RhoGAP_dom"/>
</dbReference>